<dbReference type="Gene3D" id="3.20.10.10">
    <property type="entry name" value="D-amino Acid Aminotransferase, subunit A, domain 2"/>
    <property type="match status" value="1"/>
</dbReference>
<evidence type="ECO:0000256" key="2">
    <source>
        <dbReference type="ARBA" id="ARBA00009320"/>
    </source>
</evidence>
<dbReference type="STRING" id="1798473.A3G50_01250"/>
<dbReference type="Pfam" id="PF01063">
    <property type="entry name" value="Aminotran_4"/>
    <property type="match status" value="1"/>
</dbReference>
<dbReference type="Gene3D" id="3.30.470.10">
    <property type="match status" value="1"/>
</dbReference>
<dbReference type="GO" id="GO:0005829">
    <property type="term" value="C:cytosol"/>
    <property type="evidence" value="ECO:0007669"/>
    <property type="project" value="TreeGrafter"/>
</dbReference>
<dbReference type="AlphaFoldDB" id="A0A1F6C243"/>
<dbReference type="InterPro" id="IPR036038">
    <property type="entry name" value="Aminotransferase-like"/>
</dbReference>
<dbReference type="InterPro" id="IPR050571">
    <property type="entry name" value="Class-IV_PLP-Dep_Aminotrnsfr"/>
</dbReference>
<comment type="similarity">
    <text evidence="2">Belongs to the class-IV pyridoxal-phosphate-dependent aminotransferase family.</text>
</comment>
<evidence type="ECO:0000313" key="4">
    <source>
        <dbReference type="EMBL" id="OGG43259.1"/>
    </source>
</evidence>
<dbReference type="InterPro" id="IPR043131">
    <property type="entry name" value="BCAT-like_N"/>
</dbReference>
<dbReference type="EMBL" id="MFKM01000019">
    <property type="protein sequence ID" value="OGG43259.1"/>
    <property type="molecule type" value="Genomic_DNA"/>
</dbReference>
<evidence type="ECO:0000256" key="3">
    <source>
        <dbReference type="ARBA" id="ARBA00022898"/>
    </source>
</evidence>
<comment type="cofactor">
    <cofactor evidence="1">
        <name>pyridoxal 5'-phosphate</name>
        <dbReference type="ChEBI" id="CHEBI:597326"/>
    </cofactor>
</comment>
<keyword evidence="3" id="KW-0663">Pyridoxal phosphate</keyword>
<dbReference type="PANTHER" id="PTHR42743">
    <property type="entry name" value="AMINO-ACID AMINOTRANSFERASE"/>
    <property type="match status" value="1"/>
</dbReference>
<dbReference type="CDD" id="cd00449">
    <property type="entry name" value="PLPDE_IV"/>
    <property type="match status" value="1"/>
</dbReference>
<reference evidence="4 5" key="1">
    <citation type="journal article" date="2016" name="Nat. Commun.">
        <title>Thousands of microbial genomes shed light on interconnected biogeochemical processes in an aquifer system.</title>
        <authorList>
            <person name="Anantharaman K."/>
            <person name="Brown C.T."/>
            <person name="Hug L.A."/>
            <person name="Sharon I."/>
            <person name="Castelle C.J."/>
            <person name="Probst A.J."/>
            <person name="Thomas B.C."/>
            <person name="Singh A."/>
            <person name="Wilkins M.J."/>
            <person name="Karaoz U."/>
            <person name="Brodie E.L."/>
            <person name="Williams K.H."/>
            <person name="Hubbard S.S."/>
            <person name="Banfield J.F."/>
        </authorList>
    </citation>
    <scope>NUCLEOTIDE SEQUENCE [LARGE SCALE GENOMIC DNA]</scope>
</reference>
<sequence length="280" mass="32694">MNHGTVIHYLNGKFIDGSKALIKVNELGLLRGYGIFDYFRTYDRKPFHLEDHLRRFFKSAAAFNLKPPFSVKEIERIVLELIKRNKNFRELGFRIVLTGGETADGKTSARPTFFIMVARPSFSPKEVYSNGVRILTFNYRREFPEIKTTNYLLAVSRWRDVLRKKAAEILYVWQGKVLEASTSNFFMVKNKILFTSKTEILKGVTRKLVIKLAKKNKIKIVEKDIYLKEALEADECFMTATDKEIMPVVRIDRFKIKNGRVGEITEKLIEFFKEHTENFS</sequence>
<dbReference type="GO" id="GO:0046394">
    <property type="term" value="P:carboxylic acid biosynthetic process"/>
    <property type="evidence" value="ECO:0007669"/>
    <property type="project" value="UniProtKB-ARBA"/>
</dbReference>
<dbReference type="GO" id="GO:0003824">
    <property type="term" value="F:catalytic activity"/>
    <property type="evidence" value="ECO:0007669"/>
    <property type="project" value="InterPro"/>
</dbReference>
<organism evidence="4 5">
    <name type="scientific">Candidatus Jorgensenbacteria bacterium RIFCSPLOWO2_12_FULL_42_11</name>
    <dbReference type="NCBI Taxonomy" id="1798473"/>
    <lineage>
        <taxon>Bacteria</taxon>
        <taxon>Candidatus Joergenseniibacteriota</taxon>
    </lineage>
</organism>
<dbReference type="SUPFAM" id="SSF56752">
    <property type="entry name" value="D-aminoacid aminotransferase-like PLP-dependent enzymes"/>
    <property type="match status" value="1"/>
</dbReference>
<evidence type="ECO:0008006" key="6">
    <source>
        <dbReference type="Google" id="ProtNLM"/>
    </source>
</evidence>
<protein>
    <recommendedName>
        <fullName evidence="6">Amino acid aminotransferase</fullName>
    </recommendedName>
</protein>
<dbReference type="FunFam" id="3.20.10.10:FF:000002">
    <property type="entry name" value="D-alanine aminotransferase"/>
    <property type="match status" value="1"/>
</dbReference>
<comment type="caution">
    <text evidence="4">The sequence shown here is derived from an EMBL/GenBank/DDBJ whole genome shotgun (WGS) entry which is preliminary data.</text>
</comment>
<name>A0A1F6C243_9BACT</name>
<dbReference type="InterPro" id="IPR043132">
    <property type="entry name" value="BCAT-like_C"/>
</dbReference>
<dbReference type="InterPro" id="IPR001544">
    <property type="entry name" value="Aminotrans_IV"/>
</dbReference>
<accession>A0A1F6C243</accession>
<dbReference type="PANTHER" id="PTHR42743:SF11">
    <property type="entry name" value="AMINODEOXYCHORISMATE LYASE"/>
    <property type="match status" value="1"/>
</dbReference>
<dbReference type="Proteomes" id="UP000176633">
    <property type="component" value="Unassembled WGS sequence"/>
</dbReference>
<dbReference type="GO" id="GO:0008652">
    <property type="term" value="P:amino acid biosynthetic process"/>
    <property type="evidence" value="ECO:0007669"/>
    <property type="project" value="UniProtKB-ARBA"/>
</dbReference>
<evidence type="ECO:0000256" key="1">
    <source>
        <dbReference type="ARBA" id="ARBA00001933"/>
    </source>
</evidence>
<proteinExistence type="inferred from homology"/>
<gene>
    <name evidence="4" type="ORF">A3G50_01250</name>
</gene>
<evidence type="ECO:0000313" key="5">
    <source>
        <dbReference type="Proteomes" id="UP000176633"/>
    </source>
</evidence>